<dbReference type="Gene3D" id="3.30.70.1450">
    <property type="entry name" value="Regulator of K+ conductance, C-terminal domain"/>
    <property type="match status" value="1"/>
</dbReference>
<proteinExistence type="predicted"/>
<reference evidence="3 4" key="1">
    <citation type="submission" date="2017-01" db="EMBL/GenBank/DDBJ databases">
        <title>Draft genome sequence of Bacillus oleronius.</title>
        <authorList>
            <person name="Allam M."/>
        </authorList>
    </citation>
    <scope>NUCLEOTIDE SEQUENCE [LARGE SCALE GENOMIC DNA]</scope>
    <source>
        <strain evidence="3 4">DSM 9356</strain>
    </source>
</reference>
<dbReference type="SUPFAM" id="SSF51735">
    <property type="entry name" value="NAD(P)-binding Rossmann-fold domains"/>
    <property type="match status" value="1"/>
</dbReference>
<evidence type="ECO:0000259" key="1">
    <source>
        <dbReference type="PROSITE" id="PS51201"/>
    </source>
</evidence>
<feature type="domain" description="RCK N-terminal" evidence="1">
    <location>
        <begin position="2"/>
        <end position="119"/>
    </location>
</feature>
<dbReference type="InterPro" id="IPR036291">
    <property type="entry name" value="NAD(P)-bd_dom_sf"/>
</dbReference>
<accession>A0A8E2LGE4</accession>
<dbReference type="InterPro" id="IPR003148">
    <property type="entry name" value="RCK_N"/>
</dbReference>
<dbReference type="Pfam" id="PF02254">
    <property type="entry name" value="TrkA_N"/>
    <property type="match status" value="1"/>
</dbReference>
<dbReference type="PROSITE" id="PS51202">
    <property type="entry name" value="RCK_C"/>
    <property type="match status" value="1"/>
</dbReference>
<dbReference type="PANTHER" id="PTHR43833">
    <property type="entry name" value="POTASSIUM CHANNEL PROTEIN 2-RELATED-RELATED"/>
    <property type="match status" value="1"/>
</dbReference>
<dbReference type="GO" id="GO:0006813">
    <property type="term" value="P:potassium ion transport"/>
    <property type="evidence" value="ECO:0007669"/>
    <property type="project" value="InterPro"/>
</dbReference>
<dbReference type="EMBL" id="MTLA01000068">
    <property type="protein sequence ID" value="OOP69079.1"/>
    <property type="molecule type" value="Genomic_DNA"/>
</dbReference>
<dbReference type="AlphaFoldDB" id="A0A8E2LGE4"/>
<organism evidence="3 4">
    <name type="scientific">Heyndrickxia oleronia</name>
    <dbReference type="NCBI Taxonomy" id="38875"/>
    <lineage>
        <taxon>Bacteria</taxon>
        <taxon>Bacillati</taxon>
        <taxon>Bacillota</taxon>
        <taxon>Bacilli</taxon>
        <taxon>Bacillales</taxon>
        <taxon>Bacillaceae</taxon>
        <taxon>Heyndrickxia</taxon>
    </lineage>
</organism>
<feature type="domain" description="RCK C-terminal" evidence="2">
    <location>
        <begin position="135"/>
        <end position="218"/>
    </location>
</feature>
<dbReference type="PANTHER" id="PTHR43833:SF7">
    <property type="entry name" value="KTR SYSTEM POTASSIUM UPTAKE PROTEIN C"/>
    <property type="match status" value="1"/>
</dbReference>
<dbReference type="SUPFAM" id="SSF116726">
    <property type="entry name" value="TrkA C-terminal domain-like"/>
    <property type="match status" value="1"/>
</dbReference>
<protein>
    <submittedName>
        <fullName evidence="3">Potassium uptake system protein</fullName>
    </submittedName>
</protein>
<dbReference type="Pfam" id="PF02080">
    <property type="entry name" value="TrkA_C"/>
    <property type="match status" value="1"/>
</dbReference>
<dbReference type="InterPro" id="IPR050721">
    <property type="entry name" value="Trk_Ktr_HKT_K-transport"/>
</dbReference>
<dbReference type="Gene3D" id="3.40.50.720">
    <property type="entry name" value="NAD(P)-binding Rossmann-like Domain"/>
    <property type="match status" value="1"/>
</dbReference>
<sequence>MPKQYAVIGLGRFGSAIAQALYSANNEVLGIDINEDRIDEHQDIVSHAIIADSTEELSMRNIGIRNFDTVIVSIGDNMQASILTVVILHELGVKHIVAKALNKHHGIVLSKVGATEVVYPDRDMALRIAHKLMTPNIIDYIELSEEYSIEEVKIPDALVGQSLIDLDIRAKYNVNIIAIRHANGKMAIAPEPNDQLKLHDIIIVIGKNNDIKRMAKFK</sequence>
<dbReference type="PROSITE" id="PS51201">
    <property type="entry name" value="RCK_N"/>
    <property type="match status" value="1"/>
</dbReference>
<dbReference type="GO" id="GO:0008324">
    <property type="term" value="F:monoatomic cation transmembrane transporter activity"/>
    <property type="evidence" value="ECO:0007669"/>
    <property type="project" value="InterPro"/>
</dbReference>
<evidence type="ECO:0000259" key="2">
    <source>
        <dbReference type="PROSITE" id="PS51202"/>
    </source>
</evidence>
<dbReference type="InterPro" id="IPR036721">
    <property type="entry name" value="RCK_C_sf"/>
</dbReference>
<dbReference type="RefSeq" id="WP_078109840.1">
    <property type="nucleotide sequence ID" value="NZ_CP065424.1"/>
</dbReference>
<keyword evidence="4" id="KW-1185">Reference proteome</keyword>
<dbReference type="InterPro" id="IPR006037">
    <property type="entry name" value="RCK_C"/>
</dbReference>
<dbReference type="Proteomes" id="UP000189761">
    <property type="component" value="Unassembled WGS sequence"/>
</dbReference>
<evidence type="ECO:0000313" key="3">
    <source>
        <dbReference type="EMBL" id="OOP69079.1"/>
    </source>
</evidence>
<evidence type="ECO:0000313" key="4">
    <source>
        <dbReference type="Proteomes" id="UP000189761"/>
    </source>
</evidence>
<name>A0A8E2LGE4_9BACI</name>
<gene>
    <name evidence="3" type="ORF">BWZ43_07060</name>
</gene>
<comment type="caution">
    <text evidence="3">The sequence shown here is derived from an EMBL/GenBank/DDBJ whole genome shotgun (WGS) entry which is preliminary data.</text>
</comment>